<organism evidence="2 3">
    <name type="scientific">Cryphonectria parasitica (strain ATCC 38755 / EP155)</name>
    <dbReference type="NCBI Taxonomy" id="660469"/>
    <lineage>
        <taxon>Eukaryota</taxon>
        <taxon>Fungi</taxon>
        <taxon>Dikarya</taxon>
        <taxon>Ascomycota</taxon>
        <taxon>Pezizomycotina</taxon>
        <taxon>Sordariomycetes</taxon>
        <taxon>Sordariomycetidae</taxon>
        <taxon>Diaporthales</taxon>
        <taxon>Cryphonectriaceae</taxon>
        <taxon>Cryphonectria-Endothia species complex</taxon>
        <taxon>Cryphonectria</taxon>
    </lineage>
</organism>
<proteinExistence type="predicted"/>
<protein>
    <submittedName>
        <fullName evidence="2">Uncharacterized protein</fullName>
    </submittedName>
</protein>
<feature type="compositionally biased region" description="Polar residues" evidence="1">
    <location>
        <begin position="371"/>
        <end position="382"/>
    </location>
</feature>
<feature type="compositionally biased region" description="Basic and acidic residues" evidence="1">
    <location>
        <begin position="166"/>
        <end position="177"/>
    </location>
</feature>
<reference evidence="2" key="1">
    <citation type="journal article" date="2020" name="Phytopathology">
        <title>Genome sequence of the chestnut blight fungus Cryphonectria parasitica EP155: A fundamental resource for an archetypical invasive plant pathogen.</title>
        <authorList>
            <person name="Crouch J.A."/>
            <person name="Dawe A."/>
            <person name="Aerts A."/>
            <person name="Barry K."/>
            <person name="Churchill A.C.L."/>
            <person name="Grimwood J."/>
            <person name="Hillman B."/>
            <person name="Milgroom M.G."/>
            <person name="Pangilinan J."/>
            <person name="Smith M."/>
            <person name="Salamov A."/>
            <person name="Schmutz J."/>
            <person name="Yadav J."/>
            <person name="Grigoriev I.V."/>
            <person name="Nuss D."/>
        </authorList>
    </citation>
    <scope>NUCLEOTIDE SEQUENCE</scope>
    <source>
        <strain evidence="2">EP155</strain>
    </source>
</reference>
<feature type="region of interest" description="Disordered" evidence="1">
    <location>
        <begin position="166"/>
        <end position="185"/>
    </location>
</feature>
<dbReference type="AlphaFoldDB" id="A0A9P5CKB8"/>
<dbReference type="RefSeq" id="XP_040772006.1">
    <property type="nucleotide sequence ID" value="XM_040915294.1"/>
</dbReference>
<feature type="compositionally biased region" description="Basic and acidic residues" evidence="1">
    <location>
        <begin position="1"/>
        <end position="17"/>
    </location>
</feature>
<evidence type="ECO:0000313" key="3">
    <source>
        <dbReference type="Proteomes" id="UP000803844"/>
    </source>
</evidence>
<feature type="region of interest" description="Disordered" evidence="1">
    <location>
        <begin position="315"/>
        <end position="336"/>
    </location>
</feature>
<feature type="region of interest" description="Disordered" evidence="1">
    <location>
        <begin position="1"/>
        <end position="30"/>
    </location>
</feature>
<dbReference type="Proteomes" id="UP000803844">
    <property type="component" value="Unassembled WGS sequence"/>
</dbReference>
<name>A0A9P5CKB8_CRYP1</name>
<feature type="region of interest" description="Disordered" evidence="1">
    <location>
        <begin position="510"/>
        <end position="532"/>
    </location>
</feature>
<evidence type="ECO:0000256" key="1">
    <source>
        <dbReference type="SAM" id="MobiDB-lite"/>
    </source>
</evidence>
<feature type="compositionally biased region" description="Basic and acidic residues" evidence="1">
    <location>
        <begin position="510"/>
        <end position="519"/>
    </location>
</feature>
<feature type="region of interest" description="Disordered" evidence="1">
    <location>
        <begin position="371"/>
        <end position="437"/>
    </location>
</feature>
<gene>
    <name evidence="2" type="ORF">M406DRAFT_108355</name>
</gene>
<feature type="compositionally biased region" description="Basic and acidic residues" evidence="1">
    <location>
        <begin position="315"/>
        <end position="326"/>
    </location>
</feature>
<dbReference type="OrthoDB" id="5367448at2759"/>
<accession>A0A9P5CKB8</accession>
<sequence length="532" mass="59294">MTFQEPSRDVRGWKELPDPTTNPLGHFDDTRTTNERGRLYRWACSILCQGSLEMASGWFGGRSIELIKARSLLVKVLPTPATLSERRAVLHALQRHGPIEVFKRLTEHNTFVCAPTRTDVANELIKASPLRFRFVSEPLQSIRAKSAPGAEPVDIAAPIEIHESEHGYSHDPADHTSPESTTTSDPITNFTMYIHPSQSYYEHRTAIRLNPIHGRWPKTLEEDQDFVYSALKKVVPRNVAQNGLCDWQTGGQLMEDAKLIRTSQTAGKLWHIMERRMRRQNRAEQGEAENELVLWTSLDEAKMRRDEEWHRALQAKKEVAGPRPKTDPAPVDTGASPELTIASDAQQPAAEILPSSTPAEALHADASNSVTPAMAPETSTEESGARQPKTQAAPVGTDLGSPMKPWPTIHKERNKTNTARPSTKKPPNTIGASGWNRRTRKAIDASALRVHYWARESIPVGGPVRWKRIPLNADAVDDKPFSLETFQPVRGTPDGDSPQPTALEWKALDIKQQQEDKESLSSSDLPPVDGKR</sequence>
<dbReference type="EMBL" id="MU032352">
    <property type="protein sequence ID" value="KAF3761027.1"/>
    <property type="molecule type" value="Genomic_DNA"/>
</dbReference>
<keyword evidence="3" id="KW-1185">Reference proteome</keyword>
<dbReference type="GeneID" id="63832423"/>
<evidence type="ECO:0000313" key="2">
    <source>
        <dbReference type="EMBL" id="KAF3761027.1"/>
    </source>
</evidence>
<comment type="caution">
    <text evidence="2">The sequence shown here is derived from an EMBL/GenBank/DDBJ whole genome shotgun (WGS) entry which is preliminary data.</text>
</comment>